<name>A0A0E9V9Z1_ANGAN</name>
<accession>A0A0E9V9Z1</accession>
<sequence length="12" mass="1321">MSVSLALVKLYP</sequence>
<dbReference type="EMBL" id="GBXM01034534">
    <property type="protein sequence ID" value="JAH74043.1"/>
    <property type="molecule type" value="Transcribed_RNA"/>
</dbReference>
<reference evidence="1" key="1">
    <citation type="submission" date="2014-11" db="EMBL/GenBank/DDBJ databases">
        <authorList>
            <person name="Amaro Gonzalez C."/>
        </authorList>
    </citation>
    <scope>NUCLEOTIDE SEQUENCE</scope>
</reference>
<proteinExistence type="predicted"/>
<organism evidence="1">
    <name type="scientific">Anguilla anguilla</name>
    <name type="common">European freshwater eel</name>
    <name type="synonym">Muraena anguilla</name>
    <dbReference type="NCBI Taxonomy" id="7936"/>
    <lineage>
        <taxon>Eukaryota</taxon>
        <taxon>Metazoa</taxon>
        <taxon>Chordata</taxon>
        <taxon>Craniata</taxon>
        <taxon>Vertebrata</taxon>
        <taxon>Euteleostomi</taxon>
        <taxon>Actinopterygii</taxon>
        <taxon>Neopterygii</taxon>
        <taxon>Teleostei</taxon>
        <taxon>Anguilliformes</taxon>
        <taxon>Anguillidae</taxon>
        <taxon>Anguilla</taxon>
    </lineage>
</organism>
<evidence type="ECO:0000313" key="1">
    <source>
        <dbReference type="EMBL" id="JAH74043.1"/>
    </source>
</evidence>
<reference evidence="1" key="2">
    <citation type="journal article" date="2015" name="Fish Shellfish Immunol.">
        <title>Early steps in the European eel (Anguilla anguilla)-Vibrio vulnificus interaction in the gills: Role of the RtxA13 toxin.</title>
        <authorList>
            <person name="Callol A."/>
            <person name="Pajuelo D."/>
            <person name="Ebbesson L."/>
            <person name="Teles M."/>
            <person name="MacKenzie S."/>
            <person name="Amaro C."/>
        </authorList>
    </citation>
    <scope>NUCLEOTIDE SEQUENCE</scope>
</reference>
<protein>
    <submittedName>
        <fullName evidence="1">Uncharacterized protein</fullName>
    </submittedName>
</protein>